<dbReference type="GO" id="GO:0000502">
    <property type="term" value="C:proteasome complex"/>
    <property type="evidence" value="ECO:0007669"/>
    <property type="project" value="UniProtKB-KW"/>
</dbReference>
<feature type="region of interest" description="Disordered" evidence="4">
    <location>
        <begin position="240"/>
        <end position="264"/>
    </location>
</feature>
<dbReference type="PANTHER" id="PTHR13266">
    <property type="entry name" value="PROTEASOME INHIBITOR"/>
    <property type="match status" value="1"/>
</dbReference>
<dbReference type="PANTHER" id="PTHR13266:SF1">
    <property type="entry name" value="PROTEASOME INHIBITOR PI31 SUBUNIT"/>
    <property type="match status" value="1"/>
</dbReference>
<keyword evidence="3 6" id="KW-0647">Proteasome</keyword>
<dbReference type="GO" id="GO:0070628">
    <property type="term" value="F:proteasome binding"/>
    <property type="evidence" value="ECO:0007669"/>
    <property type="project" value="InterPro"/>
</dbReference>
<sequence length="264" mass="29367">MSEPVYYGFDTLWKLMENSIESKSEVLILFVHWYLTKNGFLNVGVGDDKTLKESDERSELLPEGWNANRDSYALRYAYDGQLFILHGNLSNGTMIVNLLCIKTVLVSVVAFRLDETVRACRGNNLNSLIANVGTQLSRLKNEMIQEVVADSTKNSETQTEPESPTSTLRMQAARQICTQQQGPIDRRPTSGLEVGGSAYDVGYADLNPLGVLGGGMLLPPGHRPHDVRPRIRWDRIGPGPGMGFRGPNPDHMRPPGNPDFDMFM</sequence>
<evidence type="ECO:0000256" key="2">
    <source>
        <dbReference type="ARBA" id="ARBA00015575"/>
    </source>
</evidence>
<evidence type="ECO:0000313" key="6">
    <source>
        <dbReference type="EMBL" id="MBW28271.1"/>
    </source>
</evidence>
<evidence type="ECO:0000256" key="3">
    <source>
        <dbReference type="ARBA" id="ARBA00022942"/>
    </source>
</evidence>
<feature type="domain" description="PI31 proteasome regulator N-terminal" evidence="5">
    <location>
        <begin position="18"/>
        <end position="153"/>
    </location>
</feature>
<dbReference type="InterPro" id="IPR021625">
    <property type="entry name" value="PI31_Prot_N"/>
</dbReference>
<dbReference type="GO" id="GO:0004866">
    <property type="term" value="F:endopeptidase inhibitor activity"/>
    <property type="evidence" value="ECO:0007669"/>
    <property type="project" value="InterPro"/>
</dbReference>
<evidence type="ECO:0000256" key="4">
    <source>
        <dbReference type="SAM" id="MobiDB-lite"/>
    </source>
</evidence>
<proteinExistence type="inferred from homology"/>
<evidence type="ECO:0000256" key="1">
    <source>
        <dbReference type="ARBA" id="ARBA00006405"/>
    </source>
</evidence>
<name>A0A2M3ZIC1_9DIPT</name>
<protein>
    <recommendedName>
        <fullName evidence="2">Proteasome inhibitor PI31 subunit</fullName>
    </recommendedName>
</protein>
<comment type="similarity">
    <text evidence="1">Belongs to the proteasome inhibitor PI31 family.</text>
</comment>
<dbReference type="GO" id="GO:0043161">
    <property type="term" value="P:proteasome-mediated ubiquitin-dependent protein catabolic process"/>
    <property type="evidence" value="ECO:0007669"/>
    <property type="project" value="InterPro"/>
</dbReference>
<dbReference type="InterPro" id="IPR045128">
    <property type="entry name" value="PI31-like"/>
</dbReference>
<accession>A0A2M3ZIC1</accession>
<feature type="region of interest" description="Disordered" evidence="4">
    <location>
        <begin position="149"/>
        <end position="168"/>
    </location>
</feature>
<dbReference type="Pfam" id="PF11566">
    <property type="entry name" value="PI31_Prot_N"/>
    <property type="match status" value="1"/>
</dbReference>
<dbReference type="Gene3D" id="3.40.1000.30">
    <property type="match status" value="1"/>
</dbReference>
<dbReference type="AlphaFoldDB" id="A0A2M3ZIC1"/>
<organism evidence="6">
    <name type="scientific">Anopheles braziliensis</name>
    <dbReference type="NCBI Taxonomy" id="58242"/>
    <lineage>
        <taxon>Eukaryota</taxon>
        <taxon>Metazoa</taxon>
        <taxon>Ecdysozoa</taxon>
        <taxon>Arthropoda</taxon>
        <taxon>Hexapoda</taxon>
        <taxon>Insecta</taxon>
        <taxon>Pterygota</taxon>
        <taxon>Neoptera</taxon>
        <taxon>Endopterygota</taxon>
        <taxon>Diptera</taxon>
        <taxon>Nematocera</taxon>
        <taxon>Culicoidea</taxon>
        <taxon>Culicidae</taxon>
        <taxon>Anophelinae</taxon>
        <taxon>Anopheles</taxon>
    </lineage>
</organism>
<dbReference type="EMBL" id="GGFM01007520">
    <property type="protein sequence ID" value="MBW28271.1"/>
    <property type="molecule type" value="Transcribed_RNA"/>
</dbReference>
<feature type="compositionally biased region" description="Low complexity" evidence="4">
    <location>
        <begin position="155"/>
        <end position="167"/>
    </location>
</feature>
<evidence type="ECO:0000259" key="5">
    <source>
        <dbReference type="Pfam" id="PF11566"/>
    </source>
</evidence>
<reference evidence="6" key="1">
    <citation type="submission" date="2018-01" db="EMBL/GenBank/DDBJ databases">
        <title>An insight into the sialome of Amazonian anophelines.</title>
        <authorList>
            <person name="Ribeiro J.M."/>
            <person name="Scarpassa V."/>
            <person name="Calvo E."/>
        </authorList>
    </citation>
    <scope>NUCLEOTIDE SEQUENCE</scope>
    <source>
        <tissue evidence="6">Salivary glands</tissue>
    </source>
</reference>